<evidence type="ECO:0000313" key="3">
    <source>
        <dbReference type="Proteomes" id="UP001500506"/>
    </source>
</evidence>
<keyword evidence="3" id="KW-1185">Reference proteome</keyword>
<dbReference type="EMBL" id="BAAANH010000001">
    <property type="protein sequence ID" value="GAA1749575.1"/>
    <property type="molecule type" value="Genomic_DNA"/>
</dbReference>
<dbReference type="InterPro" id="IPR013207">
    <property type="entry name" value="LGFP"/>
</dbReference>
<proteinExistence type="predicted"/>
<evidence type="ECO:0008006" key="4">
    <source>
        <dbReference type="Google" id="ProtNLM"/>
    </source>
</evidence>
<reference evidence="2 3" key="1">
    <citation type="journal article" date="2019" name="Int. J. Syst. Evol. Microbiol.">
        <title>The Global Catalogue of Microorganisms (GCM) 10K type strain sequencing project: providing services to taxonomists for standard genome sequencing and annotation.</title>
        <authorList>
            <consortium name="The Broad Institute Genomics Platform"/>
            <consortium name="The Broad Institute Genome Sequencing Center for Infectious Disease"/>
            <person name="Wu L."/>
            <person name="Ma J."/>
        </authorList>
    </citation>
    <scope>NUCLEOTIDE SEQUENCE [LARGE SCALE GENOMIC DNA]</scope>
    <source>
        <strain evidence="2 3">JCM 14319</strain>
    </source>
</reference>
<keyword evidence="1" id="KW-0732">Signal</keyword>
<protein>
    <recommendedName>
        <fullName evidence="4">LGFP repeat-containing protein</fullName>
    </recommendedName>
</protein>
<dbReference type="Proteomes" id="UP001500506">
    <property type="component" value="Unassembled WGS sequence"/>
</dbReference>
<comment type="caution">
    <text evidence="2">The sequence shown here is derived from an EMBL/GenBank/DDBJ whole genome shotgun (WGS) entry which is preliminary data.</text>
</comment>
<name>A0ABN2K7B5_9MICO</name>
<feature type="signal peptide" evidence="1">
    <location>
        <begin position="1"/>
        <end position="23"/>
    </location>
</feature>
<evidence type="ECO:0000256" key="1">
    <source>
        <dbReference type="SAM" id="SignalP"/>
    </source>
</evidence>
<evidence type="ECO:0000313" key="2">
    <source>
        <dbReference type="EMBL" id="GAA1749575.1"/>
    </source>
</evidence>
<feature type="chain" id="PRO_5046418460" description="LGFP repeat-containing protein" evidence="1">
    <location>
        <begin position="24"/>
        <end position="737"/>
    </location>
</feature>
<gene>
    <name evidence="2" type="ORF">GCM10009747_03560</name>
</gene>
<sequence length="737" mass="76949">MGAVLAALLIVGGVGLNATVSPATDASAADGRDFNPGMIISDAVFYDSSTMTVAQIQSFLNARVPTCRVGYVCLKDYRQTTTSQPARSEGCAAYAGVANESAAQIISKVARACGINPRALIVLLEKEQGLVSDTWPSARQYRSATGYGCPDTAACDTAYYGFFNQVYQASWQFKKYRARPAGRAYQAGRTNTILWHPNAGCGSSQVYIQNQATAGLYLYTPYRPNAAALANLYGTGDACSSYGNRNFWRMFTDWFGSANAPVVDPRLAALFASTGGAGGILGPATDPPVNYADGGVGQEFQKGWAYWSSPTGAHRTAGSIGKSFIALGGPPGTLGYPLTDPRGEPRSGSSQAFQRGSLYWSPTTSIHLVSGRILNSYVALNGPSGVMGFPLDRIIGGPNNGIGQSFVGGWLWASPTTGIHRVSGAIARSYQALQGPAGTLGYPIAAQKAGSGDWVLQSFERGVLYHSPTGGTHFVLASMHSGYASLGGAGGALGAPVDSTRSYADGQGQRFRNGWLYWSAATGHDQTVGRLGASHWALGGAGGLLGYPAAAQRAEPGGGLSQQFTRGALYSSPTKGIHYVSGALNGEYQRLGGVGGTLGHPLDSTKTYAGGATQRFERGWLSWTASTGFVTTGGVIAASYTALGGPAGVLGHPVAARAPGAGGGYSQEFQNGWLIWSPASSIDRIARPIGEYYFANGASATLGYPKDSTRQLAGGVLEQEFTHVRLRWTSATGVVRY</sequence>
<organism evidence="2 3">
    <name type="scientific">Agromyces humatus</name>
    <dbReference type="NCBI Taxonomy" id="279573"/>
    <lineage>
        <taxon>Bacteria</taxon>
        <taxon>Bacillati</taxon>
        <taxon>Actinomycetota</taxon>
        <taxon>Actinomycetes</taxon>
        <taxon>Micrococcales</taxon>
        <taxon>Microbacteriaceae</taxon>
        <taxon>Agromyces</taxon>
    </lineage>
</organism>
<accession>A0ABN2K7B5</accession>
<dbReference type="Pfam" id="PF08310">
    <property type="entry name" value="LGFP"/>
    <property type="match status" value="8"/>
</dbReference>